<dbReference type="Proteomes" id="UP001228113">
    <property type="component" value="Chromosome"/>
</dbReference>
<protein>
    <submittedName>
        <fullName evidence="1">Uncharacterized protein</fullName>
    </submittedName>
</protein>
<proteinExistence type="predicted"/>
<dbReference type="AlphaFoldDB" id="A0AA48KDY3"/>
<keyword evidence="2" id="KW-1185">Reference proteome</keyword>
<dbReference type="KEGG" id="msea:METESE_36540"/>
<accession>A0AA48KDY3</accession>
<sequence length="77" mass="8373">MVLARDPARLLEPALLGAAQMAFLPGARVEGTDARAREALRRLDAGEAAARAFRPWTDDWNCLSILALSALRQRGDV</sequence>
<reference evidence="1" key="1">
    <citation type="journal article" date="2023" name="Int. J. Syst. Evol. Microbiol.">
        <title>Mesoterricola silvestris gen. nov., sp. nov., Mesoterricola sediminis sp. nov., Geothrix oryzae sp. nov., Geothrix edaphica sp. nov., Geothrix rubra sp. nov., and Geothrix limicola sp. nov., six novel members of Acidobacteriota isolated from soils.</title>
        <authorList>
            <person name="Itoh H."/>
            <person name="Sugisawa Y."/>
            <person name="Mise K."/>
            <person name="Xu Z."/>
            <person name="Kuniyasu M."/>
            <person name="Ushijima N."/>
            <person name="Kawano K."/>
            <person name="Kobayashi E."/>
            <person name="Shiratori Y."/>
            <person name="Masuda Y."/>
            <person name="Senoo K."/>
        </authorList>
    </citation>
    <scope>NUCLEOTIDE SEQUENCE</scope>
    <source>
        <strain evidence="1">W786</strain>
    </source>
</reference>
<dbReference type="EMBL" id="AP027081">
    <property type="protein sequence ID" value="BDU78696.1"/>
    <property type="molecule type" value="Genomic_DNA"/>
</dbReference>
<gene>
    <name evidence="1" type="ORF">METESE_36540</name>
</gene>
<organism evidence="1 2">
    <name type="scientific">Mesoterricola sediminis</name>
    <dbReference type="NCBI Taxonomy" id="2927980"/>
    <lineage>
        <taxon>Bacteria</taxon>
        <taxon>Pseudomonadati</taxon>
        <taxon>Acidobacteriota</taxon>
        <taxon>Holophagae</taxon>
        <taxon>Holophagales</taxon>
        <taxon>Holophagaceae</taxon>
        <taxon>Mesoterricola</taxon>
    </lineage>
</organism>
<dbReference type="RefSeq" id="WP_316410793.1">
    <property type="nucleotide sequence ID" value="NZ_AP027081.1"/>
</dbReference>
<name>A0AA48KDY3_9BACT</name>
<evidence type="ECO:0000313" key="2">
    <source>
        <dbReference type="Proteomes" id="UP001228113"/>
    </source>
</evidence>
<evidence type="ECO:0000313" key="1">
    <source>
        <dbReference type="EMBL" id="BDU78696.1"/>
    </source>
</evidence>